<dbReference type="Proteomes" id="UP001151760">
    <property type="component" value="Unassembled WGS sequence"/>
</dbReference>
<evidence type="ECO:0000313" key="1">
    <source>
        <dbReference type="EMBL" id="GJS73273.1"/>
    </source>
</evidence>
<sequence>MRSESLPVPHFLERNTESLGLVLIQYNISSQPDGHSEDHSDIGNMLRACALNGQHLRAFLYGKKCRDTYLPDEVGERLIEGPELIENSNEKGLLLRRDLKRG</sequence>
<dbReference type="EMBL" id="BQNB010010142">
    <property type="protein sequence ID" value="GJS73273.1"/>
    <property type="molecule type" value="Genomic_DNA"/>
</dbReference>
<reference evidence="1" key="1">
    <citation type="journal article" date="2022" name="Int. J. Mol. Sci.">
        <title>Draft Genome of Tanacetum Coccineum: Genomic Comparison of Closely Related Tanacetum-Family Plants.</title>
        <authorList>
            <person name="Yamashiro T."/>
            <person name="Shiraishi A."/>
            <person name="Nakayama K."/>
            <person name="Satake H."/>
        </authorList>
    </citation>
    <scope>NUCLEOTIDE SEQUENCE</scope>
</reference>
<keyword evidence="2" id="KW-1185">Reference proteome</keyword>
<name>A0ABQ4Y6H0_9ASTR</name>
<comment type="caution">
    <text evidence="1">The sequence shown here is derived from an EMBL/GenBank/DDBJ whole genome shotgun (WGS) entry which is preliminary data.</text>
</comment>
<organism evidence="1 2">
    <name type="scientific">Tanacetum coccineum</name>
    <dbReference type="NCBI Taxonomy" id="301880"/>
    <lineage>
        <taxon>Eukaryota</taxon>
        <taxon>Viridiplantae</taxon>
        <taxon>Streptophyta</taxon>
        <taxon>Embryophyta</taxon>
        <taxon>Tracheophyta</taxon>
        <taxon>Spermatophyta</taxon>
        <taxon>Magnoliopsida</taxon>
        <taxon>eudicotyledons</taxon>
        <taxon>Gunneridae</taxon>
        <taxon>Pentapetalae</taxon>
        <taxon>asterids</taxon>
        <taxon>campanulids</taxon>
        <taxon>Asterales</taxon>
        <taxon>Asteraceae</taxon>
        <taxon>Asteroideae</taxon>
        <taxon>Anthemideae</taxon>
        <taxon>Anthemidinae</taxon>
        <taxon>Tanacetum</taxon>
    </lineage>
</organism>
<proteinExistence type="predicted"/>
<reference evidence="1" key="2">
    <citation type="submission" date="2022-01" db="EMBL/GenBank/DDBJ databases">
        <authorList>
            <person name="Yamashiro T."/>
            <person name="Shiraishi A."/>
            <person name="Satake H."/>
            <person name="Nakayama K."/>
        </authorList>
    </citation>
    <scope>NUCLEOTIDE SEQUENCE</scope>
</reference>
<evidence type="ECO:0000313" key="2">
    <source>
        <dbReference type="Proteomes" id="UP001151760"/>
    </source>
</evidence>
<accession>A0ABQ4Y6H0</accession>
<protein>
    <submittedName>
        <fullName evidence="1">Uncharacterized protein</fullName>
    </submittedName>
</protein>
<gene>
    <name evidence="1" type="ORF">Tco_0706114</name>
</gene>